<comment type="caution">
    <text evidence="4">The sequence shown here is derived from an EMBL/GenBank/DDBJ whole genome shotgun (WGS) entry which is preliminary data.</text>
</comment>
<evidence type="ECO:0000256" key="1">
    <source>
        <dbReference type="ARBA" id="ARBA00022630"/>
    </source>
</evidence>
<evidence type="ECO:0000259" key="3">
    <source>
        <dbReference type="Pfam" id="PF00441"/>
    </source>
</evidence>
<dbReference type="InterPro" id="IPR009075">
    <property type="entry name" value="AcylCo_DH/oxidase_C"/>
</dbReference>
<dbReference type="Pfam" id="PF00441">
    <property type="entry name" value="Acyl-CoA_dh_1"/>
    <property type="match status" value="1"/>
</dbReference>
<dbReference type="EMBL" id="LAZR01001742">
    <property type="protein sequence ID" value="KKN39809.1"/>
    <property type="molecule type" value="Genomic_DNA"/>
</dbReference>
<dbReference type="InterPro" id="IPR050741">
    <property type="entry name" value="Acyl-CoA_dehydrogenase"/>
</dbReference>
<dbReference type="GO" id="GO:0003995">
    <property type="term" value="F:acyl-CoA dehydrogenase activity"/>
    <property type="evidence" value="ECO:0007669"/>
    <property type="project" value="TreeGrafter"/>
</dbReference>
<dbReference type="PANTHER" id="PTHR48083:SF2">
    <property type="entry name" value="MEDIUM-CHAIN SPECIFIC ACYL-COA DEHYDROGENASE, MITOCHONDRIAL"/>
    <property type="match status" value="1"/>
</dbReference>
<dbReference type="AlphaFoldDB" id="A0A0F9QBD9"/>
<evidence type="ECO:0000313" key="4">
    <source>
        <dbReference type="EMBL" id="KKN39809.1"/>
    </source>
</evidence>
<organism evidence="4">
    <name type="scientific">marine sediment metagenome</name>
    <dbReference type="NCBI Taxonomy" id="412755"/>
    <lineage>
        <taxon>unclassified sequences</taxon>
        <taxon>metagenomes</taxon>
        <taxon>ecological metagenomes</taxon>
    </lineage>
</organism>
<dbReference type="Gene3D" id="1.20.140.10">
    <property type="entry name" value="Butyryl-CoA Dehydrogenase, subunit A, domain 3"/>
    <property type="match status" value="1"/>
</dbReference>
<dbReference type="InterPro" id="IPR036250">
    <property type="entry name" value="AcylCo_DH-like_C"/>
</dbReference>
<keyword evidence="2" id="KW-0560">Oxidoreductase</keyword>
<accession>A0A0F9QBD9</accession>
<proteinExistence type="predicted"/>
<dbReference type="SUPFAM" id="SSF47203">
    <property type="entry name" value="Acyl-CoA dehydrogenase C-terminal domain-like"/>
    <property type="match status" value="1"/>
</dbReference>
<feature type="domain" description="Acyl-CoA dehydrogenase/oxidase C-terminal" evidence="3">
    <location>
        <begin position="1"/>
        <end position="61"/>
    </location>
</feature>
<dbReference type="PANTHER" id="PTHR48083">
    <property type="entry name" value="MEDIUM-CHAIN SPECIFIC ACYL-COA DEHYDROGENASE, MITOCHONDRIAL-RELATED"/>
    <property type="match status" value="1"/>
</dbReference>
<reference evidence="4" key="1">
    <citation type="journal article" date="2015" name="Nature">
        <title>Complex archaea that bridge the gap between prokaryotes and eukaryotes.</title>
        <authorList>
            <person name="Spang A."/>
            <person name="Saw J.H."/>
            <person name="Jorgensen S.L."/>
            <person name="Zaremba-Niedzwiedzka K."/>
            <person name="Martijn J."/>
            <person name="Lind A.E."/>
            <person name="van Eijk R."/>
            <person name="Schleper C."/>
            <person name="Guy L."/>
            <person name="Ettema T.J."/>
        </authorList>
    </citation>
    <scope>NUCLEOTIDE SEQUENCE</scope>
</reference>
<sequence>MSKMFASDWACDAINDVIQWQGAFGYSRECPDQAAWRAVRSFSLAEGTREVMKMIVARELLGKELTSYK</sequence>
<protein>
    <recommendedName>
        <fullName evidence="3">Acyl-CoA dehydrogenase/oxidase C-terminal domain-containing protein</fullName>
    </recommendedName>
</protein>
<keyword evidence="1" id="KW-0285">Flavoprotein</keyword>
<dbReference type="GO" id="GO:0005737">
    <property type="term" value="C:cytoplasm"/>
    <property type="evidence" value="ECO:0007669"/>
    <property type="project" value="TreeGrafter"/>
</dbReference>
<name>A0A0F9QBD9_9ZZZZ</name>
<evidence type="ECO:0000256" key="2">
    <source>
        <dbReference type="ARBA" id="ARBA00023002"/>
    </source>
</evidence>
<gene>
    <name evidence="4" type="ORF">LCGC14_0739710</name>
</gene>
<dbReference type="GO" id="GO:0033539">
    <property type="term" value="P:fatty acid beta-oxidation using acyl-CoA dehydrogenase"/>
    <property type="evidence" value="ECO:0007669"/>
    <property type="project" value="TreeGrafter"/>
</dbReference>